<gene>
    <name evidence="2" type="ORF">SAMN05660313_01462</name>
</gene>
<dbReference type="EMBL" id="FPIY01000002">
    <property type="protein sequence ID" value="SFW40405.1"/>
    <property type="molecule type" value="Genomic_DNA"/>
</dbReference>
<evidence type="ECO:0000313" key="3">
    <source>
        <dbReference type="Proteomes" id="UP000183257"/>
    </source>
</evidence>
<feature type="transmembrane region" description="Helical" evidence="1">
    <location>
        <begin position="32"/>
        <end position="53"/>
    </location>
</feature>
<keyword evidence="3" id="KW-1185">Reference proteome</keyword>
<dbReference type="RefSeq" id="WP_170854717.1">
    <property type="nucleotide sequence ID" value="NZ_FPIY01000002.1"/>
</dbReference>
<keyword evidence="1" id="KW-1133">Transmembrane helix</keyword>
<evidence type="ECO:0000256" key="1">
    <source>
        <dbReference type="SAM" id="Phobius"/>
    </source>
</evidence>
<proteinExistence type="predicted"/>
<name>A0A1K1NYX2_9FLAO</name>
<sequence>MKKDTKQGEEDMKLIKDKNEKTRNYLFQKNKITVVAFIIVFIIIVALLISVFATSSHI</sequence>
<evidence type="ECO:0000313" key="2">
    <source>
        <dbReference type="EMBL" id="SFW40405.1"/>
    </source>
</evidence>
<protein>
    <submittedName>
        <fullName evidence="2">Uncharacterized protein</fullName>
    </submittedName>
</protein>
<dbReference type="AlphaFoldDB" id="A0A1K1NYX2"/>
<keyword evidence="1" id="KW-0472">Membrane</keyword>
<dbReference type="Proteomes" id="UP000183257">
    <property type="component" value="Unassembled WGS sequence"/>
</dbReference>
<dbReference type="STRING" id="76595.SAMN05660313_01462"/>
<accession>A0A1K1NYX2</accession>
<organism evidence="2 3">
    <name type="scientific">Cellulophaga fucicola</name>
    <dbReference type="NCBI Taxonomy" id="76595"/>
    <lineage>
        <taxon>Bacteria</taxon>
        <taxon>Pseudomonadati</taxon>
        <taxon>Bacteroidota</taxon>
        <taxon>Flavobacteriia</taxon>
        <taxon>Flavobacteriales</taxon>
        <taxon>Flavobacteriaceae</taxon>
        <taxon>Cellulophaga</taxon>
    </lineage>
</organism>
<reference evidence="3" key="1">
    <citation type="submission" date="2016-11" db="EMBL/GenBank/DDBJ databases">
        <authorList>
            <person name="Varghese N."/>
            <person name="Submissions S."/>
        </authorList>
    </citation>
    <scope>NUCLEOTIDE SEQUENCE [LARGE SCALE GENOMIC DNA]</scope>
    <source>
        <strain evidence="3">DSM 24786</strain>
    </source>
</reference>
<keyword evidence="1" id="KW-0812">Transmembrane</keyword>